<evidence type="ECO:0000256" key="5">
    <source>
        <dbReference type="ARBA" id="ARBA00022984"/>
    </source>
</evidence>
<dbReference type="GO" id="GO:0008360">
    <property type="term" value="P:regulation of cell shape"/>
    <property type="evidence" value="ECO:0007669"/>
    <property type="project" value="UniProtKB-UniRule"/>
</dbReference>
<evidence type="ECO:0000259" key="9">
    <source>
        <dbReference type="PROSITE" id="PS52029"/>
    </source>
</evidence>
<comment type="caution">
    <text evidence="10">The sequence shown here is derived from an EMBL/GenBank/DDBJ whole genome shotgun (WGS) entry which is preliminary data.</text>
</comment>
<dbReference type="GO" id="GO:0004180">
    <property type="term" value="F:carboxypeptidase activity"/>
    <property type="evidence" value="ECO:0007669"/>
    <property type="project" value="UniProtKB-ARBA"/>
</dbReference>
<dbReference type="SUPFAM" id="SSF141523">
    <property type="entry name" value="L,D-transpeptidase catalytic domain-like"/>
    <property type="match status" value="1"/>
</dbReference>
<keyword evidence="11" id="KW-1185">Reference proteome</keyword>
<dbReference type="Pfam" id="PF03734">
    <property type="entry name" value="YkuD"/>
    <property type="match status" value="1"/>
</dbReference>
<reference evidence="10 11" key="1">
    <citation type="submission" date="2020-08" db="EMBL/GenBank/DDBJ databases">
        <title>Genomic Encyclopedia of Type Strains, Phase IV (KMG-IV): sequencing the most valuable type-strain genomes for metagenomic binning, comparative biology and taxonomic classification.</title>
        <authorList>
            <person name="Goeker M."/>
        </authorList>
    </citation>
    <scope>NUCLEOTIDE SEQUENCE [LARGE SCALE GENOMIC DNA]</scope>
    <source>
        <strain evidence="10 11">DSM 19979</strain>
    </source>
</reference>
<evidence type="ECO:0000256" key="4">
    <source>
        <dbReference type="ARBA" id="ARBA00022960"/>
    </source>
</evidence>
<dbReference type="GO" id="GO:0009252">
    <property type="term" value="P:peptidoglycan biosynthetic process"/>
    <property type="evidence" value="ECO:0007669"/>
    <property type="project" value="UniProtKB-UniPathway"/>
</dbReference>
<sequence>MERRLLLGGLAALIAGPAAATNRPVMAPIAPPEGTRTLAASPEALRRLGERLLRLDEDGLNPGWYGLDAVRAQDPYAVANAAAGALTDLVQGRVTQLPGRVDLRRSADPAALATWFERIAAAEEPAAVIDAAAHRAPGTLPLKSALAAARLRAETGWGSVPRGNGRVLETGRSDSVRVPALRARLAATDPVFAADPGDGDLFDAKLADAVRRFQAQAGLEADGRVGGGTMAALNRTPQELVDQLRVALDMRRAEAPAPRERHVDVNIPDFRLAVIEEGRTLMDMIVIVGRADRATPMITTRLTSVQFNPPWGVPQRNASQDLLPRLRRDPQAVAQRGFRIFQRVAGETVEIDPMSVDWHAIRPDRFPYFIRQDAGDANALGRLKFIMPNRDDIFLHDTPDRHLFRMADRAFSSGCIRLERPMELLLLLLSGNGGWDQARADRVLDSRQTIVIALRRTLPIRLHYDTVMVRGNEVRIRQDIYGLDAAYARAMAAPVREGVPLASRG</sequence>
<dbReference type="Pfam" id="PF01471">
    <property type="entry name" value="PG_binding_1"/>
    <property type="match status" value="1"/>
</dbReference>
<evidence type="ECO:0000256" key="3">
    <source>
        <dbReference type="ARBA" id="ARBA00022679"/>
    </source>
</evidence>
<dbReference type="PROSITE" id="PS52029">
    <property type="entry name" value="LD_TPASE"/>
    <property type="match status" value="1"/>
</dbReference>
<dbReference type="UniPathway" id="UPA00219"/>
<dbReference type="Gene3D" id="1.10.101.10">
    <property type="entry name" value="PGBD-like superfamily/PGBD"/>
    <property type="match status" value="1"/>
</dbReference>
<evidence type="ECO:0000313" key="11">
    <source>
        <dbReference type="Proteomes" id="UP000553193"/>
    </source>
</evidence>
<accession>A0A840AA45</accession>
<gene>
    <name evidence="10" type="ORF">GGQ83_001414</name>
</gene>
<keyword evidence="3" id="KW-0808">Transferase</keyword>
<keyword evidence="4 7" id="KW-0133">Cell shape</keyword>
<dbReference type="GO" id="GO:0016740">
    <property type="term" value="F:transferase activity"/>
    <property type="evidence" value="ECO:0007669"/>
    <property type="project" value="UniProtKB-KW"/>
</dbReference>
<proteinExistence type="inferred from homology"/>
<dbReference type="RefSeq" id="WP_184383084.1">
    <property type="nucleotide sequence ID" value="NZ_JACIDJ010000002.1"/>
</dbReference>
<name>A0A840AA45_9PROT</name>
<dbReference type="InterPro" id="IPR038063">
    <property type="entry name" value="Transpep_catalytic_dom"/>
</dbReference>
<dbReference type="AlphaFoldDB" id="A0A840AA45"/>
<dbReference type="Gene3D" id="2.40.440.10">
    <property type="entry name" value="L,D-transpeptidase catalytic domain-like"/>
    <property type="match status" value="1"/>
</dbReference>
<dbReference type="PANTHER" id="PTHR41533:SF2">
    <property type="entry name" value="BLR7131 PROTEIN"/>
    <property type="match status" value="1"/>
</dbReference>
<evidence type="ECO:0000256" key="8">
    <source>
        <dbReference type="SAM" id="SignalP"/>
    </source>
</evidence>
<feature type="active site" description="Proton donor/acceptor" evidence="7">
    <location>
        <position position="396"/>
    </location>
</feature>
<feature type="signal peptide" evidence="8">
    <location>
        <begin position="1"/>
        <end position="20"/>
    </location>
</feature>
<evidence type="ECO:0000256" key="7">
    <source>
        <dbReference type="PROSITE-ProRule" id="PRU01373"/>
    </source>
</evidence>
<evidence type="ECO:0000256" key="2">
    <source>
        <dbReference type="ARBA" id="ARBA00005992"/>
    </source>
</evidence>
<dbReference type="SUPFAM" id="SSF47090">
    <property type="entry name" value="PGBD-like"/>
    <property type="match status" value="1"/>
</dbReference>
<organism evidence="10 11">
    <name type="scientific">Roseococcus suduntuyensis</name>
    <dbReference type="NCBI Taxonomy" id="455361"/>
    <lineage>
        <taxon>Bacteria</taxon>
        <taxon>Pseudomonadati</taxon>
        <taxon>Pseudomonadota</taxon>
        <taxon>Alphaproteobacteria</taxon>
        <taxon>Acetobacterales</taxon>
        <taxon>Roseomonadaceae</taxon>
        <taxon>Roseococcus</taxon>
    </lineage>
</organism>
<dbReference type="EMBL" id="JACIDJ010000002">
    <property type="protein sequence ID" value="MBB3897977.1"/>
    <property type="molecule type" value="Genomic_DNA"/>
</dbReference>
<comment type="pathway">
    <text evidence="1 7">Cell wall biogenesis; peptidoglycan biosynthesis.</text>
</comment>
<feature type="active site" description="Nucleophile" evidence="7">
    <location>
        <position position="415"/>
    </location>
</feature>
<dbReference type="Proteomes" id="UP000553193">
    <property type="component" value="Unassembled WGS sequence"/>
</dbReference>
<comment type="similarity">
    <text evidence="2">Belongs to the YkuD family.</text>
</comment>
<dbReference type="InterPro" id="IPR036365">
    <property type="entry name" value="PGBD-like_sf"/>
</dbReference>
<dbReference type="PANTHER" id="PTHR41533">
    <property type="entry name" value="L,D-TRANSPEPTIDASE HI_1667-RELATED"/>
    <property type="match status" value="1"/>
</dbReference>
<keyword evidence="6 7" id="KW-0961">Cell wall biogenesis/degradation</keyword>
<dbReference type="CDD" id="cd16913">
    <property type="entry name" value="YkuD_like"/>
    <property type="match status" value="1"/>
</dbReference>
<keyword evidence="8" id="KW-0732">Signal</keyword>
<evidence type="ECO:0000256" key="6">
    <source>
        <dbReference type="ARBA" id="ARBA00023316"/>
    </source>
</evidence>
<evidence type="ECO:0000313" key="10">
    <source>
        <dbReference type="EMBL" id="MBB3897977.1"/>
    </source>
</evidence>
<dbReference type="InterPro" id="IPR002477">
    <property type="entry name" value="Peptidoglycan-bd-like"/>
</dbReference>
<dbReference type="GO" id="GO:0071555">
    <property type="term" value="P:cell wall organization"/>
    <property type="evidence" value="ECO:0007669"/>
    <property type="project" value="UniProtKB-UniRule"/>
</dbReference>
<keyword evidence="5 7" id="KW-0573">Peptidoglycan synthesis</keyword>
<feature type="chain" id="PRO_5032836205" evidence="8">
    <location>
        <begin position="21"/>
        <end position="505"/>
    </location>
</feature>
<dbReference type="InterPro" id="IPR036366">
    <property type="entry name" value="PGBDSf"/>
</dbReference>
<evidence type="ECO:0000256" key="1">
    <source>
        <dbReference type="ARBA" id="ARBA00004752"/>
    </source>
</evidence>
<dbReference type="InterPro" id="IPR005490">
    <property type="entry name" value="LD_TPept_cat_dom"/>
</dbReference>
<dbReference type="InterPro" id="IPR052905">
    <property type="entry name" value="LD-transpeptidase_YkuD-like"/>
</dbReference>
<feature type="domain" description="L,D-TPase catalytic" evidence="9">
    <location>
        <begin position="261"/>
        <end position="446"/>
    </location>
</feature>
<protein>
    <submittedName>
        <fullName evidence="10">Murein L,D-transpeptidase YcbB/YkuD</fullName>
    </submittedName>
</protein>